<dbReference type="PANTHER" id="PTHR13045">
    <property type="entry name" value="5'-NUCLEOTIDASE"/>
    <property type="match status" value="1"/>
</dbReference>
<name>A0AAD8S692_LOLMU</name>
<evidence type="ECO:0000256" key="2">
    <source>
        <dbReference type="ARBA" id="ARBA00008389"/>
    </source>
</evidence>
<evidence type="ECO:0000256" key="5">
    <source>
        <dbReference type="ARBA" id="ARBA00022741"/>
    </source>
</evidence>
<dbReference type="SUPFAM" id="SSF56784">
    <property type="entry name" value="HAD-like"/>
    <property type="match status" value="1"/>
</dbReference>
<comment type="similarity">
    <text evidence="2">Belongs to the pyrimidine 5'-nucleotidase family.</text>
</comment>
<evidence type="ECO:0000256" key="3">
    <source>
        <dbReference type="ARBA" id="ARBA00012643"/>
    </source>
</evidence>
<dbReference type="GO" id="GO:0000166">
    <property type="term" value="F:nucleotide binding"/>
    <property type="evidence" value="ECO:0007669"/>
    <property type="project" value="UniProtKB-KW"/>
</dbReference>
<dbReference type="InterPro" id="IPR006434">
    <property type="entry name" value="Pyrimidine_nucleotidase_eu"/>
</dbReference>
<keyword evidence="7" id="KW-0460">Magnesium</keyword>
<dbReference type="FunFam" id="3.40.50.1000:FF:000166">
    <property type="entry name" value="Cytosolic 5-nucleotidase"/>
    <property type="match status" value="1"/>
</dbReference>
<sequence>MRPMTSPPFLSPSPSRLLRRLFSRAPRRRNPTTSPPLAPHLGRRLSLLLPASMSSSSTRTPPESVVADADALARKVAAIRAAGAAKLQVIADFDGTLTRYWYDGSRGQTSHGLLKQGNLEFDAKRDALFEHYHPIEINPDIPLPEKAILMEEWWGKTHALLIEGGLTQEAIKKSVADAAIAFRDGVVELFELLEARDIPVLVFSAGLADIIEEVFRQKLHRSFKNIKIVSNRMVFNEEGRLVEFKGKTIHVLNKNEHSLDMAAPVHNSLGDLNGCTDDYSLVKKRTNVLLLGDHIGDLGMSDGLNYENRIAAGFLNTNIEKSLKDYSEAFDIVYLVSLHMRWPKEKKEALQVDVEQDVIRSQPT</sequence>
<dbReference type="EC" id="3.1.3.5" evidence="3"/>
<keyword evidence="8" id="KW-0546">Nucleotide metabolism</keyword>
<dbReference type="InterPro" id="IPR036412">
    <property type="entry name" value="HAD-like_sf"/>
</dbReference>
<comment type="catalytic activity">
    <reaction evidence="1">
        <text>a ribonucleoside 5'-phosphate + H2O = a ribonucleoside + phosphate</text>
        <dbReference type="Rhea" id="RHEA:12484"/>
        <dbReference type="ChEBI" id="CHEBI:15377"/>
        <dbReference type="ChEBI" id="CHEBI:18254"/>
        <dbReference type="ChEBI" id="CHEBI:43474"/>
        <dbReference type="ChEBI" id="CHEBI:58043"/>
        <dbReference type="EC" id="3.1.3.5"/>
    </reaction>
</comment>
<dbReference type="InterPro" id="IPR023214">
    <property type="entry name" value="HAD_sf"/>
</dbReference>
<dbReference type="GO" id="GO:0009117">
    <property type="term" value="P:nucleotide metabolic process"/>
    <property type="evidence" value="ECO:0007669"/>
    <property type="project" value="UniProtKB-KW"/>
</dbReference>
<dbReference type="FunFam" id="1.10.150.340:FF:000001">
    <property type="entry name" value="Cytosolic 5-nucleotidase 3-like"/>
    <property type="match status" value="1"/>
</dbReference>
<gene>
    <name evidence="9" type="ORF">QYE76_063328</name>
</gene>
<dbReference type="SFLD" id="SFLDS00003">
    <property type="entry name" value="Haloacid_Dehalogenase"/>
    <property type="match status" value="1"/>
</dbReference>
<dbReference type="Gene3D" id="3.40.50.1000">
    <property type="entry name" value="HAD superfamily/HAD-like"/>
    <property type="match status" value="1"/>
</dbReference>
<dbReference type="PANTHER" id="PTHR13045:SF0">
    <property type="entry name" value="7-METHYLGUANOSINE PHOSPHATE-SPECIFIC 5'-NUCLEOTIDASE"/>
    <property type="match status" value="1"/>
</dbReference>
<accession>A0AAD8S692</accession>
<dbReference type="Proteomes" id="UP001231189">
    <property type="component" value="Unassembled WGS sequence"/>
</dbReference>
<keyword evidence="4" id="KW-0479">Metal-binding</keyword>
<evidence type="ECO:0000256" key="1">
    <source>
        <dbReference type="ARBA" id="ARBA00000815"/>
    </source>
</evidence>
<dbReference type="Gene3D" id="1.10.150.340">
    <property type="entry name" value="Pyrimidine 5'-nucleotidase (UMPH-1), N-terminal domain"/>
    <property type="match status" value="1"/>
</dbReference>
<dbReference type="Pfam" id="PF05822">
    <property type="entry name" value="UMPH-1"/>
    <property type="match status" value="1"/>
</dbReference>
<keyword evidence="6" id="KW-0378">Hydrolase</keyword>
<organism evidence="9 10">
    <name type="scientific">Lolium multiflorum</name>
    <name type="common">Italian ryegrass</name>
    <name type="synonym">Lolium perenne subsp. multiflorum</name>
    <dbReference type="NCBI Taxonomy" id="4521"/>
    <lineage>
        <taxon>Eukaryota</taxon>
        <taxon>Viridiplantae</taxon>
        <taxon>Streptophyta</taxon>
        <taxon>Embryophyta</taxon>
        <taxon>Tracheophyta</taxon>
        <taxon>Spermatophyta</taxon>
        <taxon>Magnoliopsida</taxon>
        <taxon>Liliopsida</taxon>
        <taxon>Poales</taxon>
        <taxon>Poaceae</taxon>
        <taxon>BOP clade</taxon>
        <taxon>Pooideae</taxon>
        <taxon>Poodae</taxon>
        <taxon>Poeae</taxon>
        <taxon>Poeae Chloroplast Group 2 (Poeae type)</taxon>
        <taxon>Loliodinae</taxon>
        <taxon>Loliinae</taxon>
        <taxon>Lolium</taxon>
    </lineage>
</organism>
<keyword evidence="10" id="KW-1185">Reference proteome</keyword>
<evidence type="ECO:0000256" key="4">
    <source>
        <dbReference type="ARBA" id="ARBA00022723"/>
    </source>
</evidence>
<protein>
    <recommendedName>
        <fullName evidence="3">5'-nucleotidase</fullName>
        <ecNumber evidence="3">3.1.3.5</ecNumber>
    </recommendedName>
</protein>
<evidence type="ECO:0000313" key="10">
    <source>
        <dbReference type="Proteomes" id="UP001231189"/>
    </source>
</evidence>
<dbReference type="GO" id="GO:0005737">
    <property type="term" value="C:cytoplasm"/>
    <property type="evidence" value="ECO:0007669"/>
    <property type="project" value="InterPro"/>
</dbReference>
<evidence type="ECO:0000256" key="8">
    <source>
        <dbReference type="ARBA" id="ARBA00023080"/>
    </source>
</evidence>
<evidence type="ECO:0000313" key="9">
    <source>
        <dbReference type="EMBL" id="KAK1645523.1"/>
    </source>
</evidence>
<evidence type="ECO:0000256" key="7">
    <source>
        <dbReference type="ARBA" id="ARBA00022842"/>
    </source>
</evidence>
<dbReference type="EMBL" id="JAUUTY010000004">
    <property type="protein sequence ID" value="KAK1645523.1"/>
    <property type="molecule type" value="Genomic_DNA"/>
</dbReference>
<proteinExistence type="inferred from homology"/>
<dbReference type="SFLD" id="SFLDG01128">
    <property type="entry name" value="C1.4:_5'-Nucleotidase_Like"/>
    <property type="match status" value="1"/>
</dbReference>
<evidence type="ECO:0000256" key="6">
    <source>
        <dbReference type="ARBA" id="ARBA00022801"/>
    </source>
</evidence>
<dbReference type="GO" id="GO:0000287">
    <property type="term" value="F:magnesium ion binding"/>
    <property type="evidence" value="ECO:0007669"/>
    <property type="project" value="InterPro"/>
</dbReference>
<reference evidence="9" key="1">
    <citation type="submission" date="2023-07" db="EMBL/GenBank/DDBJ databases">
        <title>A chromosome-level genome assembly of Lolium multiflorum.</title>
        <authorList>
            <person name="Chen Y."/>
            <person name="Copetti D."/>
            <person name="Kolliker R."/>
            <person name="Studer B."/>
        </authorList>
    </citation>
    <scope>NUCLEOTIDE SEQUENCE</scope>
    <source>
        <strain evidence="9">02402/16</strain>
        <tissue evidence="9">Leaf</tissue>
    </source>
</reference>
<comment type="caution">
    <text evidence="9">The sequence shown here is derived from an EMBL/GenBank/DDBJ whole genome shotgun (WGS) entry which is preliminary data.</text>
</comment>
<keyword evidence="5" id="KW-0547">Nucleotide-binding</keyword>
<dbReference type="GO" id="GO:0008253">
    <property type="term" value="F:5'-nucleotidase activity"/>
    <property type="evidence" value="ECO:0007669"/>
    <property type="project" value="UniProtKB-EC"/>
</dbReference>
<dbReference type="AlphaFoldDB" id="A0AAD8S692"/>